<evidence type="ECO:0000259" key="6">
    <source>
        <dbReference type="Pfam" id="PF01464"/>
    </source>
</evidence>
<dbReference type="GO" id="GO:0016020">
    <property type="term" value="C:membrane"/>
    <property type="evidence" value="ECO:0007669"/>
    <property type="project" value="InterPro"/>
</dbReference>
<evidence type="ECO:0000313" key="7">
    <source>
        <dbReference type="EMBL" id="SHN61659.1"/>
    </source>
</evidence>
<evidence type="ECO:0000313" key="8">
    <source>
        <dbReference type="Proteomes" id="UP000184066"/>
    </source>
</evidence>
<keyword evidence="3 5" id="KW-0732">Signal</keyword>
<dbReference type="InterPro" id="IPR008258">
    <property type="entry name" value="Transglycosylase_SLT_dom_1"/>
</dbReference>
<dbReference type="InterPro" id="IPR000189">
    <property type="entry name" value="Transglyc_AS"/>
</dbReference>
<organism evidence="7 8">
    <name type="scientific">Oceanicella actignis</name>
    <dbReference type="NCBI Taxonomy" id="1189325"/>
    <lineage>
        <taxon>Bacteria</taxon>
        <taxon>Pseudomonadati</taxon>
        <taxon>Pseudomonadota</taxon>
        <taxon>Alphaproteobacteria</taxon>
        <taxon>Rhodobacterales</taxon>
        <taxon>Paracoccaceae</taxon>
        <taxon>Oceanicella</taxon>
    </lineage>
</organism>
<dbReference type="GO" id="GO:0042597">
    <property type="term" value="C:periplasmic space"/>
    <property type="evidence" value="ECO:0007669"/>
    <property type="project" value="InterPro"/>
</dbReference>
<dbReference type="STRING" id="1189325.SAMN04488119_101193"/>
<feature type="region of interest" description="Disordered" evidence="4">
    <location>
        <begin position="56"/>
        <end position="96"/>
    </location>
</feature>
<dbReference type="Gene3D" id="1.25.20.10">
    <property type="entry name" value="Bacterial muramidases"/>
    <property type="match status" value="1"/>
</dbReference>
<dbReference type="OrthoDB" id="9815002at2"/>
<dbReference type="Gene3D" id="1.10.530.10">
    <property type="match status" value="1"/>
</dbReference>
<evidence type="ECO:0000256" key="3">
    <source>
        <dbReference type="ARBA" id="ARBA00022729"/>
    </source>
</evidence>
<evidence type="ECO:0000256" key="1">
    <source>
        <dbReference type="ARBA" id="ARBA00007734"/>
    </source>
</evidence>
<comment type="similarity">
    <text evidence="2">Belongs to the virb1 family.</text>
</comment>
<name>A0A1M7ST56_9RHOB</name>
<dbReference type="InterPro" id="IPR008939">
    <property type="entry name" value="Lytic_TGlycosylase_superhlx_U"/>
</dbReference>
<protein>
    <submittedName>
        <fullName evidence="7">Soluble lytic murein transglycosylase</fullName>
    </submittedName>
</protein>
<dbReference type="SUPFAM" id="SSF53955">
    <property type="entry name" value="Lysozyme-like"/>
    <property type="match status" value="1"/>
</dbReference>
<dbReference type="CDD" id="cd13401">
    <property type="entry name" value="Slt70-like"/>
    <property type="match status" value="1"/>
</dbReference>
<dbReference type="GO" id="GO:0000270">
    <property type="term" value="P:peptidoglycan metabolic process"/>
    <property type="evidence" value="ECO:0007669"/>
    <property type="project" value="InterPro"/>
</dbReference>
<dbReference type="InterPro" id="IPR023346">
    <property type="entry name" value="Lysozyme-like_dom_sf"/>
</dbReference>
<dbReference type="PANTHER" id="PTHR37423">
    <property type="entry name" value="SOLUBLE LYTIC MUREIN TRANSGLYCOSYLASE-RELATED"/>
    <property type="match status" value="1"/>
</dbReference>
<evidence type="ECO:0000256" key="5">
    <source>
        <dbReference type="SAM" id="SignalP"/>
    </source>
</evidence>
<dbReference type="Proteomes" id="UP000184066">
    <property type="component" value="Unassembled WGS sequence"/>
</dbReference>
<comment type="similarity">
    <text evidence="1">Belongs to the transglycosylase Slt family.</text>
</comment>
<feature type="chain" id="PRO_5009929289" evidence="5">
    <location>
        <begin position="28"/>
        <end position="730"/>
    </location>
</feature>
<dbReference type="Pfam" id="PF01464">
    <property type="entry name" value="SLT"/>
    <property type="match status" value="1"/>
</dbReference>
<dbReference type="RefSeq" id="WP_083581206.1">
    <property type="nucleotide sequence ID" value="NZ_FOHL01000001.1"/>
</dbReference>
<feature type="domain" description="Transglycosylase SLT" evidence="6">
    <location>
        <begin position="574"/>
        <end position="673"/>
    </location>
</feature>
<evidence type="ECO:0000256" key="4">
    <source>
        <dbReference type="SAM" id="MobiDB-lite"/>
    </source>
</evidence>
<proteinExistence type="inferred from homology"/>
<gene>
    <name evidence="7" type="ORF">SAMN05216200_103194</name>
</gene>
<evidence type="ECO:0000256" key="2">
    <source>
        <dbReference type="ARBA" id="ARBA00009387"/>
    </source>
</evidence>
<feature type="signal peptide" evidence="5">
    <location>
        <begin position="1"/>
        <end position="27"/>
    </location>
</feature>
<dbReference type="AlphaFoldDB" id="A0A1M7ST56"/>
<dbReference type="GO" id="GO:0004553">
    <property type="term" value="F:hydrolase activity, hydrolyzing O-glycosyl compounds"/>
    <property type="evidence" value="ECO:0007669"/>
    <property type="project" value="InterPro"/>
</dbReference>
<reference evidence="7 8" key="1">
    <citation type="submission" date="2016-12" db="EMBL/GenBank/DDBJ databases">
        <authorList>
            <person name="Song W.-J."/>
            <person name="Kurnit D.M."/>
        </authorList>
    </citation>
    <scope>NUCLEOTIDE SEQUENCE [LARGE SCALE GENOMIC DNA]</scope>
    <source>
        <strain evidence="7 8">CGMCC 1.10808</strain>
    </source>
</reference>
<dbReference type="GO" id="GO:0008933">
    <property type="term" value="F:peptidoglycan lytic transglycosylase activity"/>
    <property type="evidence" value="ECO:0007669"/>
    <property type="project" value="InterPro"/>
</dbReference>
<dbReference type="PANTHER" id="PTHR37423:SF2">
    <property type="entry name" value="MEMBRANE-BOUND LYTIC MUREIN TRANSGLYCOSYLASE C"/>
    <property type="match status" value="1"/>
</dbReference>
<keyword evidence="8" id="KW-1185">Reference proteome</keyword>
<dbReference type="PROSITE" id="PS00922">
    <property type="entry name" value="TRANSGLYCOSYLASE"/>
    <property type="match status" value="1"/>
</dbReference>
<accession>A0A1M7ST56</accession>
<feature type="compositionally biased region" description="Low complexity" evidence="4">
    <location>
        <begin position="58"/>
        <end position="96"/>
    </location>
</feature>
<dbReference type="SUPFAM" id="SSF48435">
    <property type="entry name" value="Bacterial muramidases"/>
    <property type="match status" value="1"/>
</dbReference>
<sequence>MARIHRRRLTSGAATLFLLHAAPLAAAALGQAAAGAEGPAPLRAPLPAPRTEARIEAPARAAASTPDGAAPWATPAPPGRAAASDARASGAAPLSSGPAERIVAEGLAAARRGDWPSALLAERALDAAAEPAGADLLRWLRLRAGEGRWREYADFLARNPGWPDAARLRRAAERAAADAPFDQAPPPAEIVAFFARTPPATGAGALMLARALRAQGRIDAARAAARAAWHRLSLTPSEQRAFEREWGAALAGAHAERLDMLLWRGLSGEAMRMAPHLDADLMALMRARIALREGRPGTEAALAAVPARLAANPGLAHDRFAFLLARGRLDEAEALLLSRPPSKQGLGRLAAWARGRLLLAREALQQGRARDALRIVSGHGLDDGARMAELEWLAGWIALRRLDDPARALTHLRAFDAAVSTPVSKGRAGYWLGRALEAAGKADEARAAHARAAAFQTTFYGQLAAERIGAPPDPALTGAAPLPDPERAPWLRGGLARAGALAAEASAPDLARRLLTAAARQAPTRRDREALGALALDLGRPDIAIAIAKTTRAAEGDAPAVLLYPIVDLGPPAPGVPRALALAVARQESELAPEAVSPAGARGLMQLMPATARKVASALGVDYSRDALTSEGRYNARLGQAYLAELMREFGAEPLAAAAYNAGPARVREWLERLGDPRRGQIEMLDWIESIPYPETRNYVMRVMESVHVYAARLSGAPQPLSLGARLGPR</sequence>
<dbReference type="EMBL" id="FRDL01000003">
    <property type="protein sequence ID" value="SHN61659.1"/>
    <property type="molecule type" value="Genomic_DNA"/>
</dbReference>